<dbReference type="AlphaFoldDB" id="A0A1F5PLF7"/>
<evidence type="ECO:0000313" key="3">
    <source>
        <dbReference type="EMBL" id="OGE90741.1"/>
    </source>
</evidence>
<accession>A0A1F5PLF7</accession>
<feature type="coiled-coil region" evidence="1">
    <location>
        <begin position="74"/>
        <end position="101"/>
    </location>
</feature>
<organism evidence="3 4">
    <name type="scientific">Candidatus Doudnabacteria bacterium RIFCSPHIGHO2_12_FULL_48_16</name>
    <dbReference type="NCBI Taxonomy" id="1817838"/>
    <lineage>
        <taxon>Bacteria</taxon>
        <taxon>Candidatus Doudnaibacteriota</taxon>
    </lineage>
</organism>
<keyword evidence="2" id="KW-0732">Signal</keyword>
<feature type="signal peptide" evidence="2">
    <location>
        <begin position="1"/>
        <end position="25"/>
    </location>
</feature>
<comment type="caution">
    <text evidence="3">The sequence shown here is derived from an EMBL/GenBank/DDBJ whole genome shotgun (WGS) entry which is preliminary data.</text>
</comment>
<evidence type="ECO:0008006" key="5">
    <source>
        <dbReference type="Google" id="ProtNLM"/>
    </source>
</evidence>
<feature type="coiled-coil region" evidence="1">
    <location>
        <begin position="201"/>
        <end position="250"/>
    </location>
</feature>
<sequence length="251" mass="27299">MRTIKNFSLILATLGFILTPALGLAREDKPTAPASDAKNFCTRIANVTGEVNSKLVKVDQDRGSKRTEVFNQLKERKESRVKQVQEKRDQAKADLDERLSDLESDALTEAQLSALAAFRAAVAAAQEVRKAAVDKAMADFRTSQESLVTKRQDAIKANATTFKADVAAAMAKAKTDCAASVDPATVRRTLMSAQQAAKDKFQQANKDLDKLGGQIKNLTQTRNQAVRDANQAFKAALETARQNLKAAFAQS</sequence>
<dbReference type="SUPFAM" id="SSF58113">
    <property type="entry name" value="Apolipoprotein A-I"/>
    <property type="match status" value="1"/>
</dbReference>
<reference evidence="3 4" key="1">
    <citation type="journal article" date="2016" name="Nat. Commun.">
        <title>Thousands of microbial genomes shed light on interconnected biogeochemical processes in an aquifer system.</title>
        <authorList>
            <person name="Anantharaman K."/>
            <person name="Brown C.T."/>
            <person name="Hug L.A."/>
            <person name="Sharon I."/>
            <person name="Castelle C.J."/>
            <person name="Probst A.J."/>
            <person name="Thomas B.C."/>
            <person name="Singh A."/>
            <person name="Wilkins M.J."/>
            <person name="Karaoz U."/>
            <person name="Brodie E.L."/>
            <person name="Williams K.H."/>
            <person name="Hubbard S.S."/>
            <person name="Banfield J.F."/>
        </authorList>
    </citation>
    <scope>NUCLEOTIDE SEQUENCE [LARGE SCALE GENOMIC DNA]</scope>
</reference>
<dbReference type="EMBL" id="MFEY01000004">
    <property type="protein sequence ID" value="OGE90741.1"/>
    <property type="molecule type" value="Genomic_DNA"/>
</dbReference>
<gene>
    <name evidence="3" type="ORF">A3E29_01280</name>
</gene>
<evidence type="ECO:0000313" key="4">
    <source>
        <dbReference type="Proteomes" id="UP000177682"/>
    </source>
</evidence>
<dbReference type="Proteomes" id="UP000177682">
    <property type="component" value="Unassembled WGS sequence"/>
</dbReference>
<name>A0A1F5PLF7_9BACT</name>
<evidence type="ECO:0000256" key="2">
    <source>
        <dbReference type="SAM" id="SignalP"/>
    </source>
</evidence>
<proteinExistence type="predicted"/>
<evidence type="ECO:0000256" key="1">
    <source>
        <dbReference type="SAM" id="Coils"/>
    </source>
</evidence>
<keyword evidence="1" id="KW-0175">Coiled coil</keyword>
<protein>
    <recommendedName>
        <fullName evidence="5">DUF5667 domain-containing protein</fullName>
    </recommendedName>
</protein>
<feature type="chain" id="PRO_5009520426" description="DUF5667 domain-containing protein" evidence="2">
    <location>
        <begin position="26"/>
        <end position="251"/>
    </location>
</feature>